<dbReference type="OrthoDB" id="8275571at2759"/>
<sequence>MLGFCDAEFYVPKPSSECKGGFLFGERLPKCVCLKGIYQTYMANCDKGVGFAEEVCTRTEDLATGVKVIGVRITEDPNWNEVGLVYYSSGGMTPDFTYMKEGKTGKLAGERFFTMNGIAKIQKTVTKGIRTHKICIEHKPGMKDNICMYRHTDNVDLWHLEKEYPYSVYVMVKKKCPTGGGEYAPMHIGKCFSPLTLLDSDCQVPCDKSNVLVETDTVSIAQGSADMDKNCTTDPQSFFRHENKFIDRQLLTFMVIDQIKNDTVNVTVPEVDIKKFPGVDRAYQMYDIIRDIANRSCAFPHLHLEIWGWASKLFMYLHKANKMQYDIPFDEADFNWIMDILSKCSVNVTALVLTARDKNPMCFTSKKALGYCDPRSPKGDCDFVPVKISPMYQDYTIKHYIPELVWLFLDIVHIQCFKAYADSYRMFHVMERVYEKLFTTPIKDYWHYPTWSTQVKNSLMTIEADNIMWNAEICAEAVYKRHHNKLYRLARPSKYSYSARKKRAAEMVTSSYDISCAATRSDLKIPDACKKRPVLTKAGLVEGGEVKGR</sequence>
<name>A0A8J2Q647_9HEXA</name>
<accession>A0A8J2Q647</accession>
<dbReference type="Proteomes" id="UP000708208">
    <property type="component" value="Unassembled WGS sequence"/>
</dbReference>
<gene>
    <name evidence="1" type="ORF">AFUS01_LOCUS45165</name>
</gene>
<proteinExistence type="predicted"/>
<evidence type="ECO:0000313" key="2">
    <source>
        <dbReference type="Proteomes" id="UP000708208"/>
    </source>
</evidence>
<keyword evidence="2" id="KW-1185">Reference proteome</keyword>
<organism evidence="1 2">
    <name type="scientific">Allacma fusca</name>
    <dbReference type="NCBI Taxonomy" id="39272"/>
    <lineage>
        <taxon>Eukaryota</taxon>
        <taxon>Metazoa</taxon>
        <taxon>Ecdysozoa</taxon>
        <taxon>Arthropoda</taxon>
        <taxon>Hexapoda</taxon>
        <taxon>Collembola</taxon>
        <taxon>Symphypleona</taxon>
        <taxon>Sminthuridae</taxon>
        <taxon>Allacma</taxon>
    </lineage>
</organism>
<protein>
    <submittedName>
        <fullName evidence="1">Uncharacterized protein</fullName>
    </submittedName>
</protein>
<evidence type="ECO:0000313" key="1">
    <source>
        <dbReference type="EMBL" id="CAG7835846.1"/>
    </source>
</evidence>
<dbReference type="EMBL" id="CAJVCH010570781">
    <property type="protein sequence ID" value="CAG7835846.1"/>
    <property type="molecule type" value="Genomic_DNA"/>
</dbReference>
<dbReference type="AlphaFoldDB" id="A0A8J2Q647"/>
<comment type="caution">
    <text evidence="1">The sequence shown here is derived from an EMBL/GenBank/DDBJ whole genome shotgun (WGS) entry which is preliminary data.</text>
</comment>
<reference evidence="1" key="1">
    <citation type="submission" date="2021-06" db="EMBL/GenBank/DDBJ databases">
        <authorList>
            <person name="Hodson N. C."/>
            <person name="Mongue J. A."/>
            <person name="Jaron S. K."/>
        </authorList>
    </citation>
    <scope>NUCLEOTIDE SEQUENCE</scope>
</reference>